<sequence length="126" mass="13542">MEQFSNVSNTTVVINQPAVVVGPKLLLGTKDGSRDWTTGLCGCFENICSLFGTCCCLPCMLCSLSVRLGDCLCMPLCVPDAVVAMRARTRTLGDIRGTICMDYVTTAWCGPCVVCQMDRELTAMGL</sequence>
<dbReference type="InterPro" id="IPR006461">
    <property type="entry name" value="PLAC_motif_containing"/>
</dbReference>
<keyword evidence="3" id="KW-1185">Reference proteome</keyword>
<protein>
    <submittedName>
        <fullName evidence="2">Uncharacterized protein</fullName>
    </submittedName>
</protein>
<reference evidence="2 3" key="1">
    <citation type="submission" date="2024-11" db="EMBL/GenBank/DDBJ databases">
        <title>Chromosome-level genome assembly of the freshwater bivalve Anodonta woodiana.</title>
        <authorList>
            <person name="Chen X."/>
        </authorList>
    </citation>
    <scope>NUCLEOTIDE SEQUENCE [LARGE SCALE GENOMIC DNA]</scope>
    <source>
        <strain evidence="2">MN2024</strain>
        <tissue evidence="2">Gills</tissue>
    </source>
</reference>
<dbReference type="EMBL" id="JBJQND010000013">
    <property type="protein sequence ID" value="KAL3857852.1"/>
    <property type="molecule type" value="Genomic_DNA"/>
</dbReference>
<dbReference type="AlphaFoldDB" id="A0ABD3V8B7"/>
<evidence type="ECO:0000313" key="2">
    <source>
        <dbReference type="EMBL" id="KAL3857852.1"/>
    </source>
</evidence>
<accession>A0ABD3V8B7</accession>
<dbReference type="Pfam" id="PF04749">
    <property type="entry name" value="PLAC8"/>
    <property type="match status" value="1"/>
</dbReference>
<proteinExistence type="inferred from homology"/>
<evidence type="ECO:0000256" key="1">
    <source>
        <dbReference type="ARBA" id="ARBA00009024"/>
    </source>
</evidence>
<dbReference type="NCBIfam" id="TIGR01571">
    <property type="entry name" value="A_thal_Cys_rich"/>
    <property type="match status" value="1"/>
</dbReference>
<name>A0ABD3V8B7_SINWO</name>
<comment type="similarity">
    <text evidence="1">Belongs to the cornifelin family.</text>
</comment>
<dbReference type="Proteomes" id="UP001634394">
    <property type="component" value="Unassembled WGS sequence"/>
</dbReference>
<dbReference type="PANTHER" id="PTHR15907">
    <property type="entry name" value="DUF614 FAMILY PROTEIN-RELATED"/>
    <property type="match status" value="1"/>
</dbReference>
<comment type="caution">
    <text evidence="2">The sequence shown here is derived from an EMBL/GenBank/DDBJ whole genome shotgun (WGS) entry which is preliminary data.</text>
</comment>
<organism evidence="2 3">
    <name type="scientific">Sinanodonta woodiana</name>
    <name type="common">Chinese pond mussel</name>
    <name type="synonym">Anodonta woodiana</name>
    <dbReference type="NCBI Taxonomy" id="1069815"/>
    <lineage>
        <taxon>Eukaryota</taxon>
        <taxon>Metazoa</taxon>
        <taxon>Spiralia</taxon>
        <taxon>Lophotrochozoa</taxon>
        <taxon>Mollusca</taxon>
        <taxon>Bivalvia</taxon>
        <taxon>Autobranchia</taxon>
        <taxon>Heteroconchia</taxon>
        <taxon>Palaeoheterodonta</taxon>
        <taxon>Unionida</taxon>
        <taxon>Unionoidea</taxon>
        <taxon>Unionidae</taxon>
        <taxon>Unioninae</taxon>
        <taxon>Sinanodonta</taxon>
    </lineage>
</organism>
<evidence type="ECO:0000313" key="3">
    <source>
        <dbReference type="Proteomes" id="UP001634394"/>
    </source>
</evidence>
<gene>
    <name evidence="2" type="ORF">ACJMK2_012482</name>
</gene>